<dbReference type="InterPro" id="IPR032710">
    <property type="entry name" value="NTF2-like_dom_sf"/>
</dbReference>
<dbReference type="CDD" id="cd03141">
    <property type="entry name" value="GATase1_Hsp31_like"/>
    <property type="match status" value="1"/>
</dbReference>
<gene>
    <name evidence="6" type="ORF">QWZ03_10160</name>
</gene>
<dbReference type="InterPro" id="IPR002818">
    <property type="entry name" value="DJ-1/PfpI"/>
</dbReference>
<protein>
    <submittedName>
        <fullName evidence="6">Nuclear transport factor 2 family protein</fullName>
    </submittedName>
</protein>
<evidence type="ECO:0000313" key="6">
    <source>
        <dbReference type="EMBL" id="MDN3577129.1"/>
    </source>
</evidence>
<organism evidence="6 7">
    <name type="scientific">Chitinimonas viridis</name>
    <dbReference type="NCBI Taxonomy" id="664880"/>
    <lineage>
        <taxon>Bacteria</taxon>
        <taxon>Pseudomonadati</taxon>
        <taxon>Pseudomonadota</taxon>
        <taxon>Betaproteobacteria</taxon>
        <taxon>Neisseriales</taxon>
        <taxon>Chitinibacteraceae</taxon>
        <taxon>Chitinimonas</taxon>
    </lineage>
</organism>
<dbReference type="InterPro" id="IPR050325">
    <property type="entry name" value="Prot/Nucl_acid_deglycase"/>
</dbReference>
<dbReference type="SUPFAM" id="SSF54427">
    <property type="entry name" value="NTF2-like"/>
    <property type="match status" value="1"/>
</dbReference>
<keyword evidence="2" id="KW-0456">Lyase</keyword>
<sequence>MSPHRSLSVILLNICLVLGVPEQAIASAASSTPATEVKTQAGSSYTDTEQVTRTLTDYLEGTANSEPEKLRRAFHPDFKLYVVNEANELVTRSGEQYIMNFNNGKKNNRVGRILSIDIENNAAMAKVEVLAQNQRQYTDYFMLMKYQGAWKIVQKSYTWKEIPKQGNKILFVTSNQHTYGNTNLNAANHFAEIVIAYDIFRKNGYTVDFVSPQGGAIPLGYIETSNSIQKAHLYDTDFMRMLKNTFKPTQINASDYKAVYYSGGGSAMFGVADNKEIQNIVGQIYGNGGVVSAICHGTAGIVNLKDSSGKSIFSNKKITGFPDIFENTNAEYYKTFPFSIDKEIIRNGGDFVYSKKFGNNFFITDGNIVTGQDPSATASVAQQVIKTIQKN</sequence>
<feature type="chain" id="PRO_5045918963" evidence="4">
    <location>
        <begin position="27"/>
        <end position="391"/>
    </location>
</feature>
<comment type="similarity">
    <text evidence="3">Belongs to the peptidase C56 family. HSP31-like subfamily.</text>
</comment>
<keyword evidence="4" id="KW-0732">Signal</keyword>
<evidence type="ECO:0000256" key="4">
    <source>
        <dbReference type="SAM" id="SignalP"/>
    </source>
</evidence>
<dbReference type="Proteomes" id="UP001180081">
    <property type="component" value="Unassembled WGS sequence"/>
</dbReference>
<dbReference type="EMBL" id="JAUFPU010000008">
    <property type="protein sequence ID" value="MDN3577129.1"/>
    <property type="molecule type" value="Genomic_DNA"/>
</dbReference>
<dbReference type="Gene3D" id="3.40.50.880">
    <property type="match status" value="1"/>
</dbReference>
<dbReference type="InterPro" id="IPR039437">
    <property type="entry name" value="FrzH/put_lumazine-bd"/>
</dbReference>
<evidence type="ECO:0000256" key="3">
    <source>
        <dbReference type="ARBA" id="ARBA00038493"/>
    </source>
</evidence>
<dbReference type="Pfam" id="PF01965">
    <property type="entry name" value="DJ-1_PfpI"/>
    <property type="match status" value="1"/>
</dbReference>
<evidence type="ECO:0000313" key="7">
    <source>
        <dbReference type="Proteomes" id="UP001180081"/>
    </source>
</evidence>
<dbReference type="SUPFAM" id="SSF52317">
    <property type="entry name" value="Class I glutamine amidotransferase-like"/>
    <property type="match status" value="1"/>
</dbReference>
<dbReference type="RefSeq" id="WP_290332602.1">
    <property type="nucleotide sequence ID" value="NZ_JAUFPU010000008.1"/>
</dbReference>
<evidence type="ECO:0000256" key="2">
    <source>
        <dbReference type="ARBA" id="ARBA00023239"/>
    </source>
</evidence>
<comment type="caution">
    <text evidence="6">The sequence shown here is derived from an EMBL/GenBank/DDBJ whole genome shotgun (WGS) entry which is preliminary data.</text>
</comment>
<feature type="domain" description="DJ-1/PfpI" evidence="5">
    <location>
        <begin position="192"/>
        <end position="386"/>
    </location>
</feature>
<reference evidence="6" key="1">
    <citation type="journal article" date="2014" name="Int. J. Syst. Evol. Microbiol.">
        <title>Complete genome of a new Firmicutes species belonging to the dominant human colonic microbiota ('Ruminococcus bicirculans') reveals two chromosomes and a selective capacity to utilize plant glucans.</title>
        <authorList>
            <consortium name="NISC Comparative Sequencing Program"/>
            <person name="Wegmann U."/>
            <person name="Louis P."/>
            <person name="Goesmann A."/>
            <person name="Henrissat B."/>
            <person name="Duncan S.H."/>
            <person name="Flint H.J."/>
        </authorList>
    </citation>
    <scope>NUCLEOTIDE SEQUENCE</scope>
    <source>
        <strain evidence="6">CECT 7703</strain>
    </source>
</reference>
<feature type="signal peptide" evidence="4">
    <location>
        <begin position="1"/>
        <end position="26"/>
    </location>
</feature>
<dbReference type="Gene3D" id="3.10.450.50">
    <property type="match status" value="1"/>
</dbReference>
<dbReference type="InterPro" id="IPR029062">
    <property type="entry name" value="Class_I_gatase-like"/>
</dbReference>
<proteinExistence type="inferred from homology"/>
<dbReference type="PANTHER" id="PTHR48094:SF11">
    <property type="entry name" value="GLUTATHIONE-INDEPENDENT GLYOXALASE HSP31-RELATED"/>
    <property type="match status" value="1"/>
</dbReference>
<accession>A0ABT8B544</accession>
<dbReference type="Pfam" id="PF12893">
    <property type="entry name" value="Lumazine_bd_2"/>
    <property type="match status" value="1"/>
</dbReference>
<evidence type="ECO:0000256" key="1">
    <source>
        <dbReference type="ARBA" id="ARBA00023016"/>
    </source>
</evidence>
<keyword evidence="1" id="KW-0346">Stress response</keyword>
<dbReference type="PANTHER" id="PTHR48094">
    <property type="entry name" value="PROTEIN/NUCLEIC ACID DEGLYCASE DJ-1-RELATED"/>
    <property type="match status" value="1"/>
</dbReference>
<keyword evidence="7" id="KW-1185">Reference proteome</keyword>
<evidence type="ECO:0000259" key="5">
    <source>
        <dbReference type="Pfam" id="PF01965"/>
    </source>
</evidence>
<name>A0ABT8B544_9NEIS</name>
<reference evidence="6" key="2">
    <citation type="submission" date="2023-06" db="EMBL/GenBank/DDBJ databases">
        <authorList>
            <person name="Lucena T."/>
            <person name="Sun Q."/>
        </authorList>
    </citation>
    <scope>NUCLEOTIDE SEQUENCE</scope>
    <source>
        <strain evidence="6">CECT 7703</strain>
    </source>
</reference>